<dbReference type="RefSeq" id="YP_010248546.1">
    <property type="nucleotide sequence ID" value="NC_060319.1"/>
</dbReference>
<evidence type="ECO:0000256" key="11">
    <source>
        <dbReference type="ARBA" id="ARBA00023008"/>
    </source>
</evidence>
<evidence type="ECO:0000256" key="3">
    <source>
        <dbReference type="ARBA" id="ARBA00015946"/>
    </source>
</evidence>
<keyword evidence="7 15" id="KW-0479">Metal-binding</keyword>
<evidence type="ECO:0000256" key="7">
    <source>
        <dbReference type="ARBA" id="ARBA00022723"/>
    </source>
</evidence>
<dbReference type="Pfam" id="PF02790">
    <property type="entry name" value="COX2_TM"/>
    <property type="match status" value="1"/>
</dbReference>
<evidence type="ECO:0000256" key="10">
    <source>
        <dbReference type="ARBA" id="ARBA00022989"/>
    </source>
</evidence>
<feature type="transmembrane region" description="Helical" evidence="16">
    <location>
        <begin position="86"/>
        <end position="108"/>
    </location>
</feature>
<evidence type="ECO:0000313" key="19">
    <source>
        <dbReference type="EMBL" id="QTK22310.1"/>
    </source>
</evidence>
<geneLocation type="mitochondrion" evidence="19"/>
<dbReference type="SUPFAM" id="SSF81464">
    <property type="entry name" value="Cytochrome c oxidase subunit II-like, transmembrane region"/>
    <property type="match status" value="1"/>
</dbReference>
<organism evidence="19">
    <name type="scientific">Pneumocystis oryctolagi</name>
    <dbReference type="NCBI Taxonomy" id="42067"/>
    <lineage>
        <taxon>Eukaryota</taxon>
        <taxon>Fungi</taxon>
        <taxon>Dikarya</taxon>
        <taxon>Ascomycota</taxon>
        <taxon>Taphrinomycotina</taxon>
        <taxon>Pneumocystomycetes</taxon>
        <taxon>Pneumocystaceae</taxon>
        <taxon>Pneumocystis</taxon>
    </lineage>
</organism>
<evidence type="ECO:0000256" key="8">
    <source>
        <dbReference type="ARBA" id="ARBA00022967"/>
    </source>
</evidence>
<dbReference type="Gene3D" id="2.60.40.420">
    <property type="entry name" value="Cupredoxins - blue copper proteins"/>
    <property type="match status" value="1"/>
</dbReference>
<evidence type="ECO:0000256" key="15">
    <source>
        <dbReference type="RuleBase" id="RU000457"/>
    </source>
</evidence>
<dbReference type="GO" id="GO:0016491">
    <property type="term" value="F:oxidoreductase activity"/>
    <property type="evidence" value="ECO:0007669"/>
    <property type="project" value="InterPro"/>
</dbReference>
<dbReference type="GeneID" id="70587599"/>
<dbReference type="InterPro" id="IPR002429">
    <property type="entry name" value="CcO_II-like_C"/>
</dbReference>
<keyword evidence="6 15" id="KW-0812">Transmembrane</keyword>
<dbReference type="Gene3D" id="1.10.287.90">
    <property type="match status" value="1"/>
</dbReference>
<dbReference type="InterPro" id="IPR008972">
    <property type="entry name" value="Cupredoxin"/>
</dbReference>
<dbReference type="GO" id="GO:0005507">
    <property type="term" value="F:copper ion binding"/>
    <property type="evidence" value="ECO:0007669"/>
    <property type="project" value="InterPro"/>
</dbReference>
<dbReference type="GO" id="GO:0045277">
    <property type="term" value="C:respiratory chain complex IV"/>
    <property type="evidence" value="ECO:0007669"/>
    <property type="project" value="UniProtKB-ARBA"/>
</dbReference>
<evidence type="ECO:0000256" key="5">
    <source>
        <dbReference type="ARBA" id="ARBA00022660"/>
    </source>
</evidence>
<dbReference type="InterPro" id="IPR011759">
    <property type="entry name" value="Cyt_c_oxidase_su2_TM_dom"/>
</dbReference>
<dbReference type="FunFam" id="2.60.40.420:FF:000001">
    <property type="entry name" value="Cytochrome c oxidase subunit 2"/>
    <property type="match status" value="1"/>
</dbReference>
<dbReference type="PROSITE" id="PS00078">
    <property type="entry name" value="COX2"/>
    <property type="match status" value="1"/>
</dbReference>
<keyword evidence="10 16" id="KW-1133">Transmembrane helix</keyword>
<keyword evidence="11 15" id="KW-0186">Copper</keyword>
<keyword evidence="12 15" id="KW-0496">Mitochondrion</keyword>
<dbReference type="InterPro" id="IPR036257">
    <property type="entry name" value="Cyt_c_oxidase_su2_TM_sf"/>
</dbReference>
<dbReference type="CDD" id="cd13912">
    <property type="entry name" value="CcO_II_C"/>
    <property type="match status" value="1"/>
</dbReference>
<dbReference type="InterPro" id="IPR014222">
    <property type="entry name" value="Cyt_c_oxidase_su2"/>
</dbReference>
<dbReference type="Pfam" id="PF00116">
    <property type="entry name" value="COX2"/>
    <property type="match status" value="1"/>
</dbReference>
<dbReference type="InterPro" id="IPR045187">
    <property type="entry name" value="CcO_II"/>
</dbReference>
<evidence type="ECO:0000256" key="13">
    <source>
        <dbReference type="ARBA" id="ARBA00023136"/>
    </source>
</evidence>
<evidence type="ECO:0000256" key="14">
    <source>
        <dbReference type="ARBA" id="ARBA00049512"/>
    </source>
</evidence>
<evidence type="ECO:0000259" key="17">
    <source>
        <dbReference type="PROSITE" id="PS50857"/>
    </source>
</evidence>
<evidence type="ECO:0000256" key="1">
    <source>
        <dbReference type="ARBA" id="ARBA00004448"/>
    </source>
</evidence>
<feature type="domain" description="Cytochrome oxidase subunit II transmembrane region profile" evidence="18">
    <location>
        <begin position="18"/>
        <end position="114"/>
    </location>
</feature>
<dbReference type="NCBIfam" id="TIGR02866">
    <property type="entry name" value="CoxB"/>
    <property type="match status" value="1"/>
</dbReference>
<comment type="catalytic activity">
    <reaction evidence="14">
        <text>4 Fe(II)-[cytochrome c] + O2 + 8 H(+)(in) = 4 Fe(III)-[cytochrome c] + 2 H2O + 4 H(+)(out)</text>
        <dbReference type="Rhea" id="RHEA:11436"/>
        <dbReference type="Rhea" id="RHEA-COMP:10350"/>
        <dbReference type="Rhea" id="RHEA-COMP:14399"/>
        <dbReference type="ChEBI" id="CHEBI:15377"/>
        <dbReference type="ChEBI" id="CHEBI:15378"/>
        <dbReference type="ChEBI" id="CHEBI:15379"/>
        <dbReference type="ChEBI" id="CHEBI:29033"/>
        <dbReference type="ChEBI" id="CHEBI:29034"/>
        <dbReference type="EC" id="7.1.1.9"/>
    </reaction>
    <physiologicalReaction direction="left-to-right" evidence="14">
        <dbReference type="Rhea" id="RHEA:11437"/>
    </physiologicalReaction>
</comment>
<proteinExistence type="inferred from homology"/>
<dbReference type="InterPro" id="IPR034210">
    <property type="entry name" value="CcO_II_C"/>
</dbReference>
<comment type="similarity">
    <text evidence="2 15">Belongs to the cytochrome c oxidase subunit 2 family.</text>
</comment>
<feature type="transmembrane region" description="Helical" evidence="16">
    <location>
        <begin position="44"/>
        <end position="66"/>
    </location>
</feature>
<keyword evidence="4 15" id="KW-0813">Transport</keyword>
<comment type="function">
    <text evidence="15">Component of the cytochrome c oxidase, the last enzyme in the mitochondrial electron transport chain which drives oxidative phosphorylation. The respiratory chain contains 3 multisubunit complexes succinate dehydrogenase (complex II, CII), ubiquinol-cytochrome c oxidoreductase (cytochrome b-c1 complex, complex III, CIII) and cytochrome c oxidase (complex IV, CIV), that cooperate to transfer electrons derived from NADH and succinate to molecular oxygen, creating an electrochemical gradient over the inner membrane that drives transmembrane transport and the ATP synthase. Cytochrome c oxidase is the component of the respiratory chain that catalyzes the reduction of oxygen to water. Electrons originating from reduced cytochrome c in the intermembrane space (IMS) are transferred via the dinuclear copper A center (CU(A)) of subunit 2 and heme A of subunit 1 to the active site in subunit 1, a binuclear center (BNC) formed by heme A3 and copper B (CU(B)). The BNC reduces molecular oxygen to 2 water molecules using 4 electrons from cytochrome c in the IMS and 4 protons from the mitochondrial matrix.</text>
</comment>
<gene>
    <name evidence="19" type="primary">cox2</name>
</gene>
<evidence type="ECO:0000256" key="4">
    <source>
        <dbReference type="ARBA" id="ARBA00022448"/>
    </source>
</evidence>
<comment type="subcellular location">
    <subcellularLocation>
        <location evidence="1 15">Mitochondrion inner membrane</location>
        <topology evidence="1 15">Multi-pass membrane protein</topology>
    </subcellularLocation>
</comment>
<dbReference type="PANTHER" id="PTHR22888">
    <property type="entry name" value="CYTOCHROME C OXIDASE, SUBUNIT II"/>
    <property type="match status" value="1"/>
</dbReference>
<dbReference type="GO" id="GO:0005743">
    <property type="term" value="C:mitochondrial inner membrane"/>
    <property type="evidence" value="ECO:0007669"/>
    <property type="project" value="UniProtKB-SubCell"/>
</dbReference>
<dbReference type="PROSITE" id="PS50999">
    <property type="entry name" value="COX2_TM"/>
    <property type="match status" value="1"/>
</dbReference>
<dbReference type="GO" id="GO:0006123">
    <property type="term" value="P:mitochondrial electron transport, cytochrome c to oxygen"/>
    <property type="evidence" value="ECO:0007669"/>
    <property type="project" value="UniProtKB-ARBA"/>
</dbReference>
<feature type="domain" description="Cytochrome oxidase subunit II copper A binding" evidence="17">
    <location>
        <begin position="115"/>
        <end position="253"/>
    </location>
</feature>
<evidence type="ECO:0000256" key="6">
    <source>
        <dbReference type="ARBA" id="ARBA00022692"/>
    </source>
</evidence>
<evidence type="ECO:0000256" key="2">
    <source>
        <dbReference type="ARBA" id="ARBA00007866"/>
    </source>
</evidence>
<dbReference type="EMBL" id="MT726213">
    <property type="protein sequence ID" value="QTK22310.1"/>
    <property type="molecule type" value="Genomic_DNA"/>
</dbReference>
<evidence type="ECO:0000256" key="9">
    <source>
        <dbReference type="ARBA" id="ARBA00022982"/>
    </source>
</evidence>
<evidence type="ECO:0000256" key="12">
    <source>
        <dbReference type="ARBA" id="ARBA00023128"/>
    </source>
</evidence>
<dbReference type="PANTHER" id="PTHR22888:SF9">
    <property type="entry name" value="CYTOCHROME C OXIDASE SUBUNIT 2"/>
    <property type="match status" value="1"/>
</dbReference>
<reference evidence="19" key="1">
    <citation type="journal article" date="2021" name="Commun. Biol.">
        <title>Genomic insights into the host specific adaptation of the Pneumocystis genus.</title>
        <authorList>
            <person name="Cisse O.H."/>
            <person name="Ma L."/>
            <person name="Dekker J.P."/>
            <person name="Khil P.P."/>
            <person name="Youn J.-H."/>
            <person name="Brenchley J.M."/>
            <person name="Blair R."/>
            <person name="Pahar B."/>
            <person name="Chabe M."/>
            <person name="Van Rompay K.K.A."/>
            <person name="Keesler R."/>
            <person name="Sukura A."/>
            <person name="Hirsch V."/>
            <person name="Kutty G."/>
            <person name="Liu Y."/>
            <person name="Peng L."/>
            <person name="Chen J."/>
            <person name="Song J."/>
            <person name="Weissenbacher-Lang C."/>
            <person name="Xu J."/>
            <person name="Upham N.S."/>
            <person name="Stajich J.E."/>
            <person name="Cuomo C.A."/>
            <person name="Cushion M.T."/>
            <person name="Kovacs J.A."/>
        </authorList>
    </citation>
    <scope>NUCLEOTIDE SEQUENCE</scope>
    <source>
        <strain evidence="19">RAB_MI</strain>
    </source>
</reference>
<dbReference type="AlphaFoldDB" id="A0A8A6W4I3"/>
<comment type="cofactor">
    <cofactor evidence="15">
        <name>Cu cation</name>
        <dbReference type="ChEBI" id="CHEBI:23378"/>
    </cofactor>
    <text evidence="15">Binds a copper A center.</text>
</comment>
<evidence type="ECO:0000259" key="18">
    <source>
        <dbReference type="PROSITE" id="PS50999"/>
    </source>
</evidence>
<dbReference type="PRINTS" id="PR01166">
    <property type="entry name" value="CYCOXIDASEII"/>
</dbReference>
<sequence>MFERIFNIFNIYPIQNDAPTPWGIYFQDSASPVAEGIIELHDQVLFYLLIILVGVFWILFSTLYRFQSTNTEIVHKYHNHNTLVEFVWTVSPALILIAIAFPSFKLLYLMDEVIDPSLTIKAIGHQWYWSYEYSDFVDDEGQSLEFDSYMIPEEDLEWGQLRQLEVDSRVVVPVNTHIRWIVTSADVIHDLAIPALGIKVDANPGRLNQTSTLIQREGVYYGQCSELCGVLHSSMPIVIEAVSVEKFLSWLSSQ</sequence>
<evidence type="ECO:0000256" key="16">
    <source>
        <dbReference type="SAM" id="Phobius"/>
    </source>
</evidence>
<dbReference type="SUPFAM" id="SSF49503">
    <property type="entry name" value="Cupredoxins"/>
    <property type="match status" value="1"/>
</dbReference>
<accession>A0A8A6W4I3</accession>
<name>A0A8A6W4I3_9ASCO</name>
<dbReference type="PROSITE" id="PS50857">
    <property type="entry name" value="COX2_CUA"/>
    <property type="match status" value="1"/>
</dbReference>
<dbReference type="GO" id="GO:0004129">
    <property type="term" value="F:cytochrome-c oxidase activity"/>
    <property type="evidence" value="ECO:0007669"/>
    <property type="project" value="UniProtKB-EC"/>
</dbReference>
<keyword evidence="8" id="KW-1278">Translocase</keyword>
<keyword evidence="15" id="KW-0999">Mitochondrion inner membrane</keyword>
<dbReference type="FunFam" id="1.10.287.90:FF:000004">
    <property type="entry name" value="Cytochrome c oxidase subunit 2"/>
    <property type="match status" value="1"/>
</dbReference>
<protein>
    <recommendedName>
        <fullName evidence="3 15">Cytochrome c oxidase subunit 2</fullName>
    </recommendedName>
</protein>
<keyword evidence="13 15" id="KW-0472">Membrane</keyword>
<keyword evidence="9 15" id="KW-0249">Electron transport</keyword>
<keyword evidence="5 15" id="KW-0679">Respiratory chain</keyword>
<dbReference type="InterPro" id="IPR001505">
    <property type="entry name" value="Copper_CuA"/>
</dbReference>